<gene>
    <name evidence="1" type="ORF">LAESUDRAFT_779587</name>
</gene>
<name>A0A165DVQ3_9APHY</name>
<dbReference type="EMBL" id="KV427628">
    <property type="protein sequence ID" value="KZT05725.1"/>
    <property type="molecule type" value="Genomic_DNA"/>
</dbReference>
<organism evidence="1 2">
    <name type="scientific">Laetiporus sulphureus 93-53</name>
    <dbReference type="NCBI Taxonomy" id="1314785"/>
    <lineage>
        <taxon>Eukaryota</taxon>
        <taxon>Fungi</taxon>
        <taxon>Dikarya</taxon>
        <taxon>Basidiomycota</taxon>
        <taxon>Agaricomycotina</taxon>
        <taxon>Agaricomycetes</taxon>
        <taxon>Polyporales</taxon>
        <taxon>Laetiporus</taxon>
    </lineage>
</organism>
<protein>
    <submittedName>
        <fullName evidence="1">Uncharacterized protein</fullName>
    </submittedName>
</protein>
<evidence type="ECO:0000313" key="1">
    <source>
        <dbReference type="EMBL" id="KZT05725.1"/>
    </source>
</evidence>
<accession>A0A165DVQ3</accession>
<dbReference type="GeneID" id="63830869"/>
<reference evidence="1 2" key="1">
    <citation type="journal article" date="2016" name="Mol. Biol. Evol.">
        <title>Comparative Genomics of Early-Diverging Mushroom-Forming Fungi Provides Insights into the Origins of Lignocellulose Decay Capabilities.</title>
        <authorList>
            <person name="Nagy L.G."/>
            <person name="Riley R."/>
            <person name="Tritt A."/>
            <person name="Adam C."/>
            <person name="Daum C."/>
            <person name="Floudas D."/>
            <person name="Sun H."/>
            <person name="Yadav J.S."/>
            <person name="Pangilinan J."/>
            <person name="Larsson K.H."/>
            <person name="Matsuura K."/>
            <person name="Barry K."/>
            <person name="Labutti K."/>
            <person name="Kuo R."/>
            <person name="Ohm R.A."/>
            <person name="Bhattacharya S.S."/>
            <person name="Shirouzu T."/>
            <person name="Yoshinaga Y."/>
            <person name="Martin F.M."/>
            <person name="Grigoriev I.V."/>
            <person name="Hibbett D.S."/>
        </authorList>
    </citation>
    <scope>NUCLEOTIDE SEQUENCE [LARGE SCALE GENOMIC DNA]</scope>
    <source>
        <strain evidence="1 2">93-53</strain>
    </source>
</reference>
<dbReference type="AlphaFoldDB" id="A0A165DVQ3"/>
<proteinExistence type="predicted"/>
<keyword evidence="2" id="KW-1185">Reference proteome</keyword>
<dbReference type="InParanoid" id="A0A165DVQ3"/>
<dbReference type="RefSeq" id="XP_040763465.1">
    <property type="nucleotide sequence ID" value="XM_040913841.1"/>
</dbReference>
<sequence>MPNVCMFVSFCSQPCVSAASGRPQRTGLSQVSMHRNLHKTVDRPTQTIGYLWYPAHDNGSTLGCVPWLGVPNASKISQHRQYMANALGVYADSHIHR</sequence>
<evidence type="ECO:0000313" key="2">
    <source>
        <dbReference type="Proteomes" id="UP000076871"/>
    </source>
</evidence>
<dbReference type="Proteomes" id="UP000076871">
    <property type="component" value="Unassembled WGS sequence"/>
</dbReference>